<keyword evidence="8" id="KW-1185">Reference proteome</keyword>
<evidence type="ECO:0000256" key="2">
    <source>
        <dbReference type="ARBA" id="ARBA00022727"/>
    </source>
</evidence>
<dbReference type="Pfam" id="PF00383">
    <property type="entry name" value="dCMP_cyt_deam_1"/>
    <property type="match status" value="1"/>
</dbReference>
<dbReference type="InterPro" id="IPR015517">
    <property type="entry name" value="dCMP_deaminase-rel"/>
</dbReference>
<dbReference type="Gene3D" id="3.40.140.10">
    <property type="entry name" value="Cytidine Deaminase, domain 2"/>
    <property type="match status" value="1"/>
</dbReference>
<dbReference type="PANTHER" id="PTHR11086:SF18">
    <property type="entry name" value="DEOXYCYTIDYLATE DEAMINASE"/>
    <property type="match status" value="1"/>
</dbReference>
<keyword evidence="2" id="KW-0545">Nucleotide biosynthesis</keyword>
<proteinExistence type="predicted"/>
<sequence>MEVALLTAQKVGACIVRDGKIISTGYNHMPSGDENHTWARVKHEQPYVCYAVNNAIISAKTDLKDATLYVTLFPSNRCAMEIIQAGQGSPTFNLFT</sequence>
<keyword evidence="3" id="KW-0378">Hydrolase</keyword>
<dbReference type="PANTHER" id="PTHR11086">
    <property type="entry name" value="DEOXYCYTIDYLATE DEAMINASE-RELATED"/>
    <property type="match status" value="1"/>
</dbReference>
<dbReference type="EC" id="3.5.4.12" evidence="4"/>
<evidence type="ECO:0000259" key="6">
    <source>
        <dbReference type="PROSITE" id="PS51747"/>
    </source>
</evidence>
<dbReference type="GO" id="GO:0005737">
    <property type="term" value="C:cytoplasm"/>
    <property type="evidence" value="ECO:0007669"/>
    <property type="project" value="TreeGrafter"/>
</dbReference>
<name>A0A8C6WT46_9GOBI</name>
<accession>A0A8C6WT46</accession>
<dbReference type="Proteomes" id="UP000694523">
    <property type="component" value="Unplaced"/>
</dbReference>
<dbReference type="InterPro" id="IPR016193">
    <property type="entry name" value="Cytidine_deaminase-like"/>
</dbReference>
<evidence type="ECO:0000256" key="5">
    <source>
        <dbReference type="ARBA" id="ARBA00041763"/>
    </source>
</evidence>
<reference evidence="7" key="1">
    <citation type="submission" date="2025-08" db="UniProtKB">
        <authorList>
            <consortium name="Ensembl"/>
        </authorList>
    </citation>
    <scope>IDENTIFICATION</scope>
</reference>
<evidence type="ECO:0000256" key="1">
    <source>
        <dbReference type="ARBA" id="ARBA00001947"/>
    </source>
</evidence>
<feature type="domain" description="CMP/dCMP-type deaminase" evidence="6">
    <location>
        <begin position="1"/>
        <end position="96"/>
    </location>
</feature>
<dbReference type="PROSITE" id="PS51747">
    <property type="entry name" value="CYT_DCMP_DEAMINASES_2"/>
    <property type="match status" value="1"/>
</dbReference>
<comment type="cofactor">
    <cofactor evidence="1">
        <name>Zn(2+)</name>
        <dbReference type="ChEBI" id="CHEBI:29105"/>
    </cofactor>
</comment>
<organism evidence="7 8">
    <name type="scientific">Neogobius melanostomus</name>
    <name type="common">round goby</name>
    <dbReference type="NCBI Taxonomy" id="47308"/>
    <lineage>
        <taxon>Eukaryota</taxon>
        <taxon>Metazoa</taxon>
        <taxon>Chordata</taxon>
        <taxon>Craniata</taxon>
        <taxon>Vertebrata</taxon>
        <taxon>Euteleostomi</taxon>
        <taxon>Actinopterygii</taxon>
        <taxon>Neopterygii</taxon>
        <taxon>Teleostei</taxon>
        <taxon>Neoteleostei</taxon>
        <taxon>Acanthomorphata</taxon>
        <taxon>Gobiaria</taxon>
        <taxon>Gobiiformes</taxon>
        <taxon>Gobioidei</taxon>
        <taxon>Gobiidae</taxon>
        <taxon>Benthophilinae</taxon>
        <taxon>Neogobiini</taxon>
        <taxon>Neogobius</taxon>
    </lineage>
</organism>
<evidence type="ECO:0000313" key="8">
    <source>
        <dbReference type="Proteomes" id="UP000694523"/>
    </source>
</evidence>
<protein>
    <recommendedName>
        <fullName evidence="5">dCMP deaminase</fullName>
        <ecNumber evidence="4">3.5.4.12</ecNumber>
    </recommendedName>
    <alternativeName>
        <fullName evidence="5">dCMP deaminase</fullName>
    </alternativeName>
</protein>
<evidence type="ECO:0000256" key="4">
    <source>
        <dbReference type="ARBA" id="ARBA00038938"/>
    </source>
</evidence>
<dbReference type="InterPro" id="IPR002125">
    <property type="entry name" value="CMP_dCMP_dom"/>
</dbReference>
<dbReference type="AlphaFoldDB" id="A0A8C6WT46"/>
<evidence type="ECO:0000313" key="7">
    <source>
        <dbReference type="Ensembl" id="ENSNMLP00000029644.1"/>
    </source>
</evidence>
<dbReference type="SUPFAM" id="SSF53927">
    <property type="entry name" value="Cytidine deaminase-like"/>
    <property type="match status" value="1"/>
</dbReference>
<reference evidence="7" key="2">
    <citation type="submission" date="2025-09" db="UniProtKB">
        <authorList>
            <consortium name="Ensembl"/>
        </authorList>
    </citation>
    <scope>IDENTIFICATION</scope>
</reference>
<dbReference type="GO" id="GO:0004132">
    <property type="term" value="F:dCMP deaminase activity"/>
    <property type="evidence" value="ECO:0007669"/>
    <property type="project" value="TreeGrafter"/>
</dbReference>
<dbReference type="Ensembl" id="ENSNMLT00000033071.1">
    <property type="protein sequence ID" value="ENSNMLP00000029644.1"/>
    <property type="gene ID" value="ENSNMLG00000018765.1"/>
</dbReference>
<evidence type="ECO:0000256" key="3">
    <source>
        <dbReference type="ARBA" id="ARBA00022801"/>
    </source>
</evidence>